<protein>
    <recommendedName>
        <fullName evidence="1">PD-(D/E)XK endonuclease-like domain-containing protein</fullName>
    </recommendedName>
</protein>
<dbReference type="STRING" id="1236989.JCM15548_13582"/>
<dbReference type="Gene3D" id="3.90.320.10">
    <property type="match status" value="1"/>
</dbReference>
<gene>
    <name evidence="2" type="ORF">JCM15548_13582</name>
</gene>
<keyword evidence="3" id="KW-1185">Reference proteome</keyword>
<dbReference type="InterPro" id="IPR027417">
    <property type="entry name" value="P-loop_NTPase"/>
</dbReference>
<sequence>MPVLHSIPAAYSSINITLGYPLKNTPAFSLVENLLAMQKTTRTTREGKTWFYHRDVLALLRHQYMKTILEEGSQSLIHHLIASNQLFIEGSRLNETPQLAAIFQKIDTTAALTTYLNELLIMVYRQLEKQGDKKLEMEFIFFLFTTIKRLSDILTDLPQQPNPQTWQSLFKKLVAGQSVPFKGEPLQGLQIMGLLETRALDFENLIIIGMNEGVFPKTTPPNSFIPFNLRKGYGLPTIDNQDAIFAYYFYRLIHRAKRIKLVYTTSKSTSEEGEMSRFLQQLYYEYPGKLKVETPYKQLTIPTQPDITATKSEAVMQILSTYLTPGGRNLSPSALSTYIECPLRFYYRYVAQINEPDSISEDLDPRVFGNLFHEMVELIYQPFVGKMVQESDLDQWLGDKARIKSSMDQVFEKNIPFIRQKSGAFTDLQGKNSLVYEILFKYIVRFLHCEKQVTPFRLHALEERVETGHPLNPEISVNLGGTIDRTDEKEGMVRILDYKTGKAGKEFREIEDLFNRERHSDNKAIFQTLLYGLIKSDNLGHNNIEPGVISVKELFKDLYDSRILRIQNKKKTPVALEEVKAAFTTQLNLVLTELFDAQTPFVQTDHKKSCGYCVFNKHCLRE</sequence>
<accession>A0A0E9M281</accession>
<evidence type="ECO:0000259" key="1">
    <source>
        <dbReference type="Pfam" id="PF12705"/>
    </source>
</evidence>
<dbReference type="InterPro" id="IPR038726">
    <property type="entry name" value="PDDEXK_AddAB-type"/>
</dbReference>
<feature type="domain" description="PD-(D/E)XK endonuclease-like" evidence="1">
    <location>
        <begin position="330"/>
        <end position="619"/>
    </location>
</feature>
<dbReference type="Gene3D" id="3.40.50.300">
    <property type="entry name" value="P-loop containing nucleotide triphosphate hydrolases"/>
    <property type="match status" value="1"/>
</dbReference>
<reference evidence="2 3" key="1">
    <citation type="journal article" date="2015" name="Microbes Environ.">
        <title>Distribution and evolution of nitrogen fixation genes in the phylum bacteroidetes.</title>
        <authorList>
            <person name="Inoue J."/>
            <person name="Oshima K."/>
            <person name="Suda W."/>
            <person name="Sakamoto M."/>
            <person name="Iino T."/>
            <person name="Noda S."/>
            <person name="Hongoh Y."/>
            <person name="Hattori M."/>
            <person name="Ohkuma M."/>
        </authorList>
    </citation>
    <scope>NUCLEOTIDE SEQUENCE [LARGE SCALE GENOMIC DNA]</scope>
    <source>
        <strain evidence="2">JCM 15548</strain>
    </source>
</reference>
<evidence type="ECO:0000313" key="3">
    <source>
        <dbReference type="Proteomes" id="UP000032900"/>
    </source>
</evidence>
<dbReference type="Proteomes" id="UP000032900">
    <property type="component" value="Unassembled WGS sequence"/>
</dbReference>
<dbReference type="InterPro" id="IPR011335">
    <property type="entry name" value="Restrct_endonuc-II-like"/>
</dbReference>
<comment type="caution">
    <text evidence="2">The sequence shown here is derived from an EMBL/GenBank/DDBJ whole genome shotgun (WGS) entry which is preliminary data.</text>
</comment>
<dbReference type="SUPFAM" id="SSF52540">
    <property type="entry name" value="P-loop containing nucleoside triphosphate hydrolases"/>
    <property type="match status" value="1"/>
</dbReference>
<name>A0A0E9M281_9BACT</name>
<dbReference type="SUPFAM" id="SSF52980">
    <property type="entry name" value="Restriction endonuclease-like"/>
    <property type="match status" value="1"/>
</dbReference>
<proteinExistence type="predicted"/>
<dbReference type="Pfam" id="PF12705">
    <property type="entry name" value="PDDEXK_1"/>
    <property type="match status" value="1"/>
</dbReference>
<organism evidence="2 3">
    <name type="scientific">Geofilum rubicundum JCM 15548</name>
    <dbReference type="NCBI Taxonomy" id="1236989"/>
    <lineage>
        <taxon>Bacteria</taxon>
        <taxon>Pseudomonadati</taxon>
        <taxon>Bacteroidota</taxon>
        <taxon>Bacteroidia</taxon>
        <taxon>Marinilabiliales</taxon>
        <taxon>Marinilabiliaceae</taxon>
        <taxon>Geofilum</taxon>
    </lineage>
</organism>
<evidence type="ECO:0000313" key="2">
    <source>
        <dbReference type="EMBL" id="GAO31235.1"/>
    </source>
</evidence>
<dbReference type="InterPro" id="IPR011604">
    <property type="entry name" value="PDDEXK-like_dom_sf"/>
</dbReference>
<dbReference type="AlphaFoldDB" id="A0A0E9M281"/>
<dbReference type="EMBL" id="BAZW01000041">
    <property type="protein sequence ID" value="GAO31235.1"/>
    <property type="molecule type" value="Genomic_DNA"/>
</dbReference>